<dbReference type="EMBL" id="CP054622">
    <property type="protein sequence ID" value="QKS54651.1"/>
    <property type="molecule type" value="Genomic_DNA"/>
</dbReference>
<sequence>MKLLRTSWLAQPIAAIVVSALVTVQTGAIALAADPIASGAAAGRAVGGSIPNVNDLFSAQPNGQVTLWPNSSKPLSLSSGDMFPGSSGQNADTTQALYGNDNAMRDAGTEAHKRLKTEESRTGEAYRTLVGSANVTRPNLDNDPLWAKSDFTWNNLPADFQDCKSSTTFSKGSFAAHIPDYKTCERITDESRNCTLQHTYKAGIINHKSGPLNLASCGDGCLYIWIGTVGDNYWQGNCTIFEEAIEVDVFNPDAVISATVDYAKWDDYMQILMKGQKVWSGPDSNFPPETVGNCENGVSWQRNLSVDVTSYFKTKGPLEFRTRTSVTGKGEGYARLKVIYDPKKVLAVDEYSPPDCERSTKGLADKFCKGTYQCLDMPTLDADGCAVIDGIKLCESDMVPIHPGLSPMCRKASINATCDFYKGQMDCWVDAQGQQQCPKTSGENMASCASYEANPACGFIKSSCVQGAQGTSGACYVMEEQWDCGHSATVPTVTRSTETSCPGPIRCMGTDCVNPQAELSDDFARAAATLSAARFMAMDAECNEDTIEANRNCTVFKGKAQSCKKAVGGIVDCCASTSTVSLGDYISLILAVGKLDSAVSALDKSNAIRGAYETLTGPIDSAWTELNKPFVQGWENIWGGTESVASDAASKTLIGSIQQTLLNKVGDWTAQVFGDAAANSLFSVAETGGSAFVGGTAQGPLQLGGGQAIIGSVLGWVMIAYTVYQIVMILIKIIWACEKEEFELNAQKQLKNCHQVGSYCNSKVAGVCIEKRESYCCFNSPLSRIIQEQVRPQIGLSWGTPKDPDCRGITTDEIQLVDWSKVNLDEWLGLLAETGHLPTDSNVSVEKLTGAGSSLNVGTRMDSSQRAKERIGGINVDKARKDATTELKSRPLPGN</sequence>
<keyword evidence="3" id="KW-0614">Plasmid</keyword>
<keyword evidence="2" id="KW-0472">Membrane</keyword>
<dbReference type="OrthoDB" id="5297981at2"/>
<proteinExistence type="predicted"/>
<feature type="compositionally biased region" description="Basic and acidic residues" evidence="1">
    <location>
        <begin position="863"/>
        <end position="889"/>
    </location>
</feature>
<keyword evidence="2" id="KW-1133">Transmembrane helix</keyword>
<dbReference type="Pfam" id="PF06986">
    <property type="entry name" value="F_T4SS_TraN"/>
    <property type="match status" value="2"/>
</dbReference>
<organism evidence="3 4">
    <name type="scientific">Azospirillum oryzae</name>
    <dbReference type="NCBI Taxonomy" id="286727"/>
    <lineage>
        <taxon>Bacteria</taxon>
        <taxon>Pseudomonadati</taxon>
        <taxon>Pseudomonadota</taxon>
        <taxon>Alphaproteobacteria</taxon>
        <taxon>Rhodospirillales</taxon>
        <taxon>Azospirillaceae</taxon>
        <taxon>Azospirillum</taxon>
    </lineage>
</organism>
<geneLocation type="plasmid" evidence="3 4">
    <name>unnamed7</name>
</geneLocation>
<feature type="region of interest" description="Disordered" evidence="1">
    <location>
        <begin position="855"/>
        <end position="895"/>
    </location>
</feature>
<dbReference type="AlphaFoldDB" id="A0A6N1ASC5"/>
<evidence type="ECO:0000256" key="1">
    <source>
        <dbReference type="SAM" id="MobiDB-lite"/>
    </source>
</evidence>
<evidence type="ECO:0000256" key="2">
    <source>
        <dbReference type="SAM" id="Phobius"/>
    </source>
</evidence>
<dbReference type="RefSeq" id="WP_109154780.1">
    <property type="nucleotide sequence ID" value="NZ_BSOV01000001.1"/>
</dbReference>
<dbReference type="Proteomes" id="UP000509702">
    <property type="component" value="Plasmid unnamed7"/>
</dbReference>
<accession>A0A6N1ASC5</accession>
<name>A0A6N1ASC5_9PROT</name>
<protein>
    <submittedName>
        <fullName evidence="3">Conjugal transfer mating pair stabilization protein TraN</fullName>
    </submittedName>
</protein>
<dbReference type="InterPro" id="IPR014121">
    <property type="entry name" value="TraN_Ftype"/>
</dbReference>
<reference evidence="3 4" key="1">
    <citation type="submission" date="2020-06" db="EMBL/GenBank/DDBJ databases">
        <title>Complete genome of Azosprillum oryzae KACC14407.</title>
        <authorList>
            <person name="Kim M."/>
            <person name="Park Y.-J."/>
            <person name="Shin J.-H."/>
        </authorList>
    </citation>
    <scope>NUCLEOTIDE SEQUENCE [LARGE SCALE GENOMIC DNA]</scope>
    <source>
        <strain evidence="3 4">KACC 14407</strain>
        <plasmid evidence="3 4">unnamed7</plasmid>
    </source>
</reference>
<feature type="transmembrane region" description="Helical" evidence="2">
    <location>
        <begin position="713"/>
        <end position="735"/>
    </location>
</feature>
<evidence type="ECO:0000313" key="4">
    <source>
        <dbReference type="Proteomes" id="UP000509702"/>
    </source>
</evidence>
<keyword evidence="4" id="KW-1185">Reference proteome</keyword>
<keyword evidence="2" id="KW-0812">Transmembrane</keyword>
<dbReference type="KEGG" id="aoz:HUE56_29565"/>
<gene>
    <name evidence="3" type="primary">traN</name>
    <name evidence="3" type="ORF">HUE56_29565</name>
</gene>
<dbReference type="NCBIfam" id="NF011458">
    <property type="entry name" value="PRK14876.1"/>
    <property type="match status" value="1"/>
</dbReference>
<evidence type="ECO:0000313" key="3">
    <source>
        <dbReference type="EMBL" id="QKS54651.1"/>
    </source>
</evidence>